<evidence type="ECO:0000256" key="6">
    <source>
        <dbReference type="ARBA" id="ARBA00022801"/>
    </source>
</evidence>
<comment type="similarity">
    <text evidence="2">Belongs to the phage GPA family.</text>
</comment>
<organism evidence="9 10">
    <name type="scientific">Methylovulum psychrotolerans</name>
    <dbReference type="NCBI Taxonomy" id="1704499"/>
    <lineage>
        <taxon>Bacteria</taxon>
        <taxon>Pseudomonadati</taxon>
        <taxon>Pseudomonadota</taxon>
        <taxon>Gammaproteobacteria</taxon>
        <taxon>Methylococcales</taxon>
        <taxon>Methylococcaceae</taxon>
        <taxon>Methylovulum</taxon>
    </lineage>
</organism>
<protein>
    <recommendedName>
        <fullName evidence="8">Replication gene A protein-like domain-containing protein</fullName>
    </recommendedName>
</protein>
<evidence type="ECO:0000256" key="3">
    <source>
        <dbReference type="ARBA" id="ARBA00022705"/>
    </source>
</evidence>
<gene>
    <name evidence="9" type="ORF">AADEFJLK_00324</name>
</gene>
<proteinExistence type="inferred from homology"/>
<evidence type="ECO:0000256" key="2">
    <source>
        <dbReference type="ARBA" id="ARBA00009260"/>
    </source>
</evidence>
<keyword evidence="4" id="KW-0540">Nuclease</keyword>
<reference evidence="9 10" key="1">
    <citation type="submission" date="2017-11" db="EMBL/GenBank/DDBJ databases">
        <title>Draft Genome Sequence of Methylobacter psychrotolerans Sph1T, an Obligate Methanotroph from Low-Temperature Environments.</title>
        <authorList>
            <person name="Oshkin I.Y."/>
            <person name="Miroshnikov K."/>
            <person name="Belova S.E."/>
            <person name="Korzhenkov A."/>
            <person name="Toshchakov S.V."/>
            <person name="Dedysh S.N."/>
        </authorList>
    </citation>
    <scope>NUCLEOTIDE SEQUENCE [LARGE SCALE GENOMIC DNA]</scope>
    <source>
        <strain evidence="9 10">Sph1</strain>
    </source>
</reference>
<evidence type="ECO:0000256" key="5">
    <source>
        <dbReference type="ARBA" id="ARBA00022759"/>
    </source>
</evidence>
<dbReference type="RefSeq" id="WP_103973072.1">
    <property type="nucleotide sequence ID" value="NZ_PGFZ01000001.1"/>
</dbReference>
<evidence type="ECO:0000313" key="10">
    <source>
        <dbReference type="Proteomes" id="UP000237423"/>
    </source>
</evidence>
<name>A0A2S5CR73_9GAMM</name>
<feature type="compositionally biased region" description="Polar residues" evidence="7">
    <location>
        <begin position="452"/>
        <end position="462"/>
    </location>
</feature>
<evidence type="ECO:0000256" key="1">
    <source>
        <dbReference type="ARBA" id="ARBA00003293"/>
    </source>
</evidence>
<dbReference type="EMBL" id="PGFZ01000001">
    <property type="protein sequence ID" value="POZ53305.1"/>
    <property type="molecule type" value="Genomic_DNA"/>
</dbReference>
<dbReference type="GO" id="GO:0004519">
    <property type="term" value="F:endonuclease activity"/>
    <property type="evidence" value="ECO:0007669"/>
    <property type="project" value="UniProtKB-KW"/>
</dbReference>
<evidence type="ECO:0000259" key="8">
    <source>
        <dbReference type="Pfam" id="PF05840"/>
    </source>
</evidence>
<comment type="caution">
    <text evidence="9">The sequence shown here is derived from an EMBL/GenBank/DDBJ whole genome shotgun (WGS) entry which is preliminary data.</text>
</comment>
<evidence type="ECO:0000256" key="4">
    <source>
        <dbReference type="ARBA" id="ARBA00022722"/>
    </source>
</evidence>
<dbReference type="Pfam" id="PF05840">
    <property type="entry name" value="Phage_GPA"/>
    <property type="match status" value="1"/>
</dbReference>
<keyword evidence="6" id="KW-0378">Hydrolase</keyword>
<dbReference type="Proteomes" id="UP000237423">
    <property type="component" value="Unassembled WGS sequence"/>
</dbReference>
<dbReference type="GO" id="GO:0016787">
    <property type="term" value="F:hydrolase activity"/>
    <property type="evidence" value="ECO:0007669"/>
    <property type="project" value="UniProtKB-KW"/>
</dbReference>
<dbReference type="AlphaFoldDB" id="A0A2S5CR73"/>
<evidence type="ECO:0000256" key="7">
    <source>
        <dbReference type="SAM" id="MobiDB-lite"/>
    </source>
</evidence>
<feature type="domain" description="Replication gene A protein-like" evidence="8">
    <location>
        <begin position="44"/>
        <end position="294"/>
    </location>
</feature>
<accession>A0A2S5CR73</accession>
<sequence>MKRAQAKRVAAAYIKELQPLIHEPVLVHFFLLEKGIEPPKASNDESFNARLLSLDWWIRKIISKAIKDREAVAILNGMVSRGRQVYCSDTNVNYVKAKQLENLIIMDSKLCVSDEGDEIPMLKILQSSMANPENRRAELMVRMAGFEQYADSIGHVGMFYTITCPSKYHRFSGNALNENYSCTPRQGQDYLTTIWARIRAEFNREGFHPYGFRVAEPHQDGTPHWHMLLFMPRDHAAKITDIIRDYALREDGEEQGAQQHRFTVKEIVKEIMTKDGIKKVSATGYIAKYIAKNIGFDIGLDSEEDTASTSDVGDRVRSWASVWGIRQFQQIGGASVTVWRELRRLKDQEIEDPQIRAARDFCVANDWASFLDLMGGIDIKRLDRAIQLLKKNEIDTETGEIKMNRYGEVIEKIIGIATLITEMVTHTKKWVLVNKPSMEATRAPGAGRSPWSPINNCTEKLE</sequence>
<keyword evidence="3" id="KW-0235">DNA replication</keyword>
<dbReference type="GO" id="GO:0006260">
    <property type="term" value="P:DNA replication"/>
    <property type="evidence" value="ECO:0007669"/>
    <property type="project" value="UniProtKB-KW"/>
</dbReference>
<comment type="function">
    <text evidence="1">Possible endonuclease which induces a single-strand cut and initiates DNA replication.</text>
</comment>
<feature type="region of interest" description="Disordered" evidence="7">
    <location>
        <begin position="440"/>
        <end position="462"/>
    </location>
</feature>
<evidence type="ECO:0000313" key="9">
    <source>
        <dbReference type="EMBL" id="POZ53305.1"/>
    </source>
</evidence>
<dbReference type="InterPro" id="IPR008766">
    <property type="entry name" value="Replication_gene_A-like"/>
</dbReference>
<keyword evidence="5" id="KW-0255">Endonuclease</keyword>